<keyword evidence="5 9" id="KW-0269">Exonuclease</keyword>
<dbReference type="AlphaFoldDB" id="A0A1I1VPA7"/>
<feature type="domain" description="DDH" evidence="6">
    <location>
        <begin position="96"/>
        <end position="232"/>
    </location>
</feature>
<sequence>MNAPDTPLPPPAIRSRAVDPEQQAALEAVGATPLQARILAGRGVAPETVAAAGGIEGWSAPGLEQLDDPATLPDVDAAADRIIAALEAGETIALETDHDVDGVTAHAVLQAALVDLFGHPAERVQSWIGHRLEEGYGLSDPLADRILAADRRPDLIITADNGSSDEPRIARLAAAGIETIVTDHHALPAEGSPASALACVSPARVDSAYPDSAIAGVMVAWLLMARVRSRLAERGHPGGQARLAGLLDWVALGTVADCVDLGGSLNNRAVVTAGLRLINGHHRPCWAAIQAAAGRDGAVDAGDLAFLFGPRLNARGRLDHAGAGVRLLRARAAAELEELAGLVEAENEARKGIERELLATALAEARRQYAAGRRTLVVHLPDGHAGVHGIVASRLVEATGRPAICLSPHARDAGMVAGSARSVPGLHLRDALQAVAEAEPGLFHAFGGHAAAAGLTLAEEGIGPLREAFEAHAGPELPAEVGPVVATDGALPAADCSLETVAELAALAPFGNGFPAPVFEGRFEVARAEPTRDGRHLRLWLAGEGADELPGIFFGALADGGQGWLPAPGDALRVAFALEANEWRGRRNAQAVVRAMESVGLNRGVAGPS</sequence>
<name>A0A1I1VPA7_9GAMM</name>
<dbReference type="Pfam" id="PF02272">
    <property type="entry name" value="DHHA1"/>
    <property type="match status" value="1"/>
</dbReference>
<dbReference type="InterPro" id="IPR041122">
    <property type="entry name" value="RecJ_OB"/>
</dbReference>
<evidence type="ECO:0000259" key="7">
    <source>
        <dbReference type="Pfam" id="PF02272"/>
    </source>
</evidence>
<keyword evidence="10" id="KW-1185">Reference proteome</keyword>
<dbReference type="Gene3D" id="3.90.1640.30">
    <property type="match status" value="1"/>
</dbReference>
<evidence type="ECO:0000256" key="1">
    <source>
        <dbReference type="ARBA" id="ARBA00005915"/>
    </source>
</evidence>
<feature type="domain" description="DHHA1" evidence="7">
    <location>
        <begin position="377"/>
        <end position="470"/>
    </location>
</feature>
<evidence type="ECO:0000259" key="6">
    <source>
        <dbReference type="Pfam" id="PF01368"/>
    </source>
</evidence>
<dbReference type="GO" id="GO:0003676">
    <property type="term" value="F:nucleic acid binding"/>
    <property type="evidence" value="ECO:0007669"/>
    <property type="project" value="InterPro"/>
</dbReference>
<feature type="domain" description="RecJ OB" evidence="8">
    <location>
        <begin position="487"/>
        <end position="594"/>
    </location>
</feature>
<evidence type="ECO:0000256" key="4">
    <source>
        <dbReference type="ARBA" id="ARBA00022801"/>
    </source>
</evidence>
<dbReference type="InterPro" id="IPR001667">
    <property type="entry name" value="DDH_dom"/>
</dbReference>
<protein>
    <recommendedName>
        <fullName evidence="2">Single-stranded-DNA-specific exonuclease RecJ</fullName>
    </recommendedName>
</protein>
<dbReference type="GO" id="GO:0004527">
    <property type="term" value="F:exonuclease activity"/>
    <property type="evidence" value="ECO:0007669"/>
    <property type="project" value="UniProtKB-KW"/>
</dbReference>
<dbReference type="PANTHER" id="PTHR30255:SF2">
    <property type="entry name" value="SINGLE-STRANDED-DNA-SPECIFIC EXONUCLEASE RECJ"/>
    <property type="match status" value="1"/>
</dbReference>
<evidence type="ECO:0000313" key="9">
    <source>
        <dbReference type="EMBL" id="SFD84654.1"/>
    </source>
</evidence>
<dbReference type="Proteomes" id="UP000198611">
    <property type="component" value="Unassembled WGS sequence"/>
</dbReference>
<dbReference type="SUPFAM" id="SSF64182">
    <property type="entry name" value="DHH phosphoesterases"/>
    <property type="match status" value="1"/>
</dbReference>
<dbReference type="InterPro" id="IPR003156">
    <property type="entry name" value="DHHA1_dom"/>
</dbReference>
<dbReference type="InterPro" id="IPR051673">
    <property type="entry name" value="SSDNA_exonuclease_RecJ"/>
</dbReference>
<evidence type="ECO:0000256" key="2">
    <source>
        <dbReference type="ARBA" id="ARBA00019841"/>
    </source>
</evidence>
<comment type="similarity">
    <text evidence="1">Belongs to the RecJ family.</text>
</comment>
<keyword evidence="4" id="KW-0378">Hydrolase</keyword>
<dbReference type="Pfam" id="PF17768">
    <property type="entry name" value="RecJ_OB"/>
    <property type="match status" value="1"/>
</dbReference>
<dbReference type="Pfam" id="PF01368">
    <property type="entry name" value="DHH"/>
    <property type="match status" value="1"/>
</dbReference>
<accession>A0A1I1VPA7</accession>
<evidence type="ECO:0000256" key="3">
    <source>
        <dbReference type="ARBA" id="ARBA00022722"/>
    </source>
</evidence>
<dbReference type="InterPro" id="IPR038763">
    <property type="entry name" value="DHH_sf"/>
</dbReference>
<dbReference type="EMBL" id="FOMJ01000010">
    <property type="protein sequence ID" value="SFD84654.1"/>
    <property type="molecule type" value="Genomic_DNA"/>
</dbReference>
<organism evidence="9 10">
    <name type="scientific">Thiohalospira halophila DSM 15071</name>
    <dbReference type="NCBI Taxonomy" id="1123397"/>
    <lineage>
        <taxon>Bacteria</taxon>
        <taxon>Pseudomonadati</taxon>
        <taxon>Pseudomonadota</taxon>
        <taxon>Gammaproteobacteria</taxon>
        <taxon>Thiohalospirales</taxon>
        <taxon>Thiohalospiraceae</taxon>
        <taxon>Thiohalospira</taxon>
    </lineage>
</organism>
<dbReference type="Gene3D" id="3.10.310.30">
    <property type="match status" value="1"/>
</dbReference>
<dbReference type="OrthoDB" id="9809852at2"/>
<evidence type="ECO:0000256" key="5">
    <source>
        <dbReference type="ARBA" id="ARBA00022839"/>
    </source>
</evidence>
<keyword evidence="3" id="KW-0540">Nuclease</keyword>
<proteinExistence type="inferred from homology"/>
<dbReference type="STRING" id="1123397.SAMN05660831_02423"/>
<dbReference type="RefSeq" id="WP_093429037.1">
    <property type="nucleotide sequence ID" value="NZ_FOMJ01000010.1"/>
</dbReference>
<reference evidence="9 10" key="1">
    <citation type="submission" date="2016-10" db="EMBL/GenBank/DDBJ databases">
        <authorList>
            <person name="de Groot N.N."/>
        </authorList>
    </citation>
    <scope>NUCLEOTIDE SEQUENCE [LARGE SCALE GENOMIC DNA]</scope>
    <source>
        <strain evidence="9 10">HL3</strain>
    </source>
</reference>
<dbReference type="PANTHER" id="PTHR30255">
    <property type="entry name" value="SINGLE-STRANDED-DNA-SPECIFIC EXONUCLEASE RECJ"/>
    <property type="match status" value="1"/>
</dbReference>
<evidence type="ECO:0000259" key="8">
    <source>
        <dbReference type="Pfam" id="PF17768"/>
    </source>
</evidence>
<evidence type="ECO:0000313" key="10">
    <source>
        <dbReference type="Proteomes" id="UP000198611"/>
    </source>
</evidence>
<gene>
    <name evidence="9" type="ORF">SAMN05660831_02423</name>
</gene>